<evidence type="ECO:0000259" key="9">
    <source>
        <dbReference type="Pfam" id="PF13850"/>
    </source>
</evidence>
<evidence type="ECO:0000313" key="10">
    <source>
        <dbReference type="EMBL" id="KAL1504256.1"/>
    </source>
</evidence>
<reference evidence="10 11" key="1">
    <citation type="journal article" date="2024" name="Science">
        <title>Giant polyketide synthase enzymes in the biosynthesis of giant marine polyether toxins.</title>
        <authorList>
            <person name="Fallon T.R."/>
            <person name="Shende V.V."/>
            <person name="Wierzbicki I.H."/>
            <person name="Pendleton A.L."/>
            <person name="Watervoot N.F."/>
            <person name="Auber R.P."/>
            <person name="Gonzalez D.J."/>
            <person name="Wisecaver J.H."/>
            <person name="Moore B.S."/>
        </authorList>
    </citation>
    <scope>NUCLEOTIDE SEQUENCE [LARGE SCALE GENOMIC DNA]</scope>
    <source>
        <strain evidence="10 11">12B1</strain>
    </source>
</reference>
<dbReference type="InterPro" id="IPR039542">
    <property type="entry name" value="Erv_N"/>
</dbReference>
<feature type="domain" description="Endoplasmic reticulum vesicle transporter N-terminal" evidence="9">
    <location>
        <begin position="6"/>
        <end position="95"/>
    </location>
</feature>
<dbReference type="PANTHER" id="PTHR10984">
    <property type="entry name" value="ENDOPLASMIC RETICULUM-GOLGI INTERMEDIATE COMPARTMENT PROTEIN"/>
    <property type="match status" value="1"/>
</dbReference>
<keyword evidence="11" id="KW-1185">Reference proteome</keyword>
<comment type="similarity">
    <text evidence="2">Belongs to the ERGIC family.</text>
</comment>
<evidence type="ECO:0000259" key="8">
    <source>
        <dbReference type="Pfam" id="PF07970"/>
    </source>
</evidence>
<feature type="domain" description="Endoplasmic reticulum vesicle transporter C-terminal" evidence="8">
    <location>
        <begin position="376"/>
        <end position="599"/>
    </location>
</feature>
<evidence type="ECO:0000256" key="5">
    <source>
        <dbReference type="ARBA" id="ARBA00023136"/>
    </source>
</evidence>
<keyword evidence="3 7" id="KW-0812">Transmembrane</keyword>
<dbReference type="AlphaFoldDB" id="A0AB34IP82"/>
<name>A0AB34IP82_PRYPA</name>
<gene>
    <name evidence="10" type="ORF">AB1Y20_010665</name>
</gene>
<dbReference type="Proteomes" id="UP001515480">
    <property type="component" value="Unassembled WGS sequence"/>
</dbReference>
<evidence type="ECO:0000256" key="2">
    <source>
        <dbReference type="ARBA" id="ARBA00005648"/>
    </source>
</evidence>
<accession>A0AB34IP82</accession>
<evidence type="ECO:0000256" key="3">
    <source>
        <dbReference type="ARBA" id="ARBA00022692"/>
    </source>
</evidence>
<sequence>MVGLVAFDGFRKTRDELQERTLGGACISITCCIFATLLFAAEFSHYRSYETVDRLGVDTTTPATSKLPVNLDVYFPSLPCSEIVLEVVDESGTQQIAVTDSLLKLRTDRNGVPIDLPQPVDWEHAIAPGFQQRKMIQLMEEAHSHLSETLSHLTHEDEENPTLSAEEHEAHRAQLAQQAAFLQGRLEQITEAADVHAGAEESAEEAEKLRLELTAQELSRMRDEVARTRLYSAAQREQVLSNLHSMARNVARLQNGSIGSTTTNLKEALRIRLSILNDNVLGFVSSEDIDRRARYASIRTLLEDVSNATAGLPPAVAEHMETTVAEMRRDLEKLSAGGVGGAARAALEARLDAELRSLRADLRGEVELAEGYCGSCYGAATDPSRCCNSCDEIREAYRERRWGFPDENTFEQCRRDARLRHTRVEEGEGCNLFGTMQVARVTGSLNLAPTSTVRQLGGALRVPARGVLLEDMRHFNVTHHIKRLSFGTDFPGQKNPLDDVWTHSPGGPAVSRYFLKVVPTTYEFLNGKVVETNQFSTTQYFRPLDLGATSAMLPRISFTFELTPLKVEKKEQRAGTFLRFLTRSAAVVGGLFTVAGILDSAWYHSARHLMKVQMNKAS</sequence>
<protein>
    <recommendedName>
        <fullName evidence="12">Endoplasmic reticulum vesicle transporter C-terminal domain-containing protein</fullName>
    </recommendedName>
</protein>
<dbReference type="GO" id="GO:0030134">
    <property type="term" value="C:COPII-coated ER to Golgi transport vesicle"/>
    <property type="evidence" value="ECO:0007669"/>
    <property type="project" value="TreeGrafter"/>
</dbReference>
<feature type="transmembrane region" description="Helical" evidence="7">
    <location>
        <begin position="21"/>
        <end position="41"/>
    </location>
</feature>
<dbReference type="InterPro" id="IPR045888">
    <property type="entry name" value="Erv"/>
</dbReference>
<dbReference type="InterPro" id="IPR012936">
    <property type="entry name" value="Erv_C"/>
</dbReference>
<dbReference type="Pfam" id="PF13850">
    <property type="entry name" value="ERGIC_N"/>
    <property type="match status" value="1"/>
</dbReference>
<evidence type="ECO:0000256" key="6">
    <source>
        <dbReference type="SAM" id="MobiDB-lite"/>
    </source>
</evidence>
<dbReference type="GO" id="GO:0005783">
    <property type="term" value="C:endoplasmic reticulum"/>
    <property type="evidence" value="ECO:0007669"/>
    <property type="project" value="TreeGrafter"/>
</dbReference>
<feature type="region of interest" description="Disordered" evidence="6">
    <location>
        <begin position="146"/>
        <end position="172"/>
    </location>
</feature>
<evidence type="ECO:0000256" key="4">
    <source>
        <dbReference type="ARBA" id="ARBA00022989"/>
    </source>
</evidence>
<evidence type="ECO:0008006" key="12">
    <source>
        <dbReference type="Google" id="ProtNLM"/>
    </source>
</evidence>
<proteinExistence type="inferred from homology"/>
<dbReference type="PANTHER" id="PTHR10984:SF25">
    <property type="entry name" value="ENDOPLASMIC RETICULUM-GOLGI INTERMEDIATE COMPARTMENT PROTEIN 3"/>
    <property type="match status" value="1"/>
</dbReference>
<keyword evidence="4 7" id="KW-1133">Transmembrane helix</keyword>
<keyword evidence="5 7" id="KW-0472">Membrane</keyword>
<dbReference type="GO" id="GO:0016020">
    <property type="term" value="C:membrane"/>
    <property type="evidence" value="ECO:0007669"/>
    <property type="project" value="UniProtKB-SubCell"/>
</dbReference>
<evidence type="ECO:0000256" key="1">
    <source>
        <dbReference type="ARBA" id="ARBA00004141"/>
    </source>
</evidence>
<dbReference type="EMBL" id="JBGBPQ010000020">
    <property type="protein sequence ID" value="KAL1504256.1"/>
    <property type="molecule type" value="Genomic_DNA"/>
</dbReference>
<organism evidence="10 11">
    <name type="scientific">Prymnesium parvum</name>
    <name type="common">Toxic golden alga</name>
    <dbReference type="NCBI Taxonomy" id="97485"/>
    <lineage>
        <taxon>Eukaryota</taxon>
        <taxon>Haptista</taxon>
        <taxon>Haptophyta</taxon>
        <taxon>Prymnesiophyceae</taxon>
        <taxon>Prymnesiales</taxon>
        <taxon>Prymnesiaceae</taxon>
        <taxon>Prymnesium</taxon>
    </lineage>
</organism>
<evidence type="ECO:0000256" key="7">
    <source>
        <dbReference type="SAM" id="Phobius"/>
    </source>
</evidence>
<evidence type="ECO:0000313" key="11">
    <source>
        <dbReference type="Proteomes" id="UP001515480"/>
    </source>
</evidence>
<dbReference type="Pfam" id="PF07970">
    <property type="entry name" value="COPIIcoated_ERV"/>
    <property type="match status" value="1"/>
</dbReference>
<comment type="caution">
    <text evidence="10">The sequence shown here is derived from an EMBL/GenBank/DDBJ whole genome shotgun (WGS) entry which is preliminary data.</text>
</comment>
<comment type="subcellular location">
    <subcellularLocation>
        <location evidence="1">Membrane</location>
        <topology evidence="1">Multi-pass membrane protein</topology>
    </subcellularLocation>
</comment>